<dbReference type="PANTHER" id="PTHR10117">
    <property type="entry name" value="TRANSIENT RECEPTOR POTENTIAL CHANNEL"/>
    <property type="match status" value="1"/>
</dbReference>
<dbReference type="PRINTS" id="PR01097">
    <property type="entry name" value="TRNSRECEPTRP"/>
</dbReference>
<feature type="transmembrane region" description="Helical" evidence="5">
    <location>
        <begin position="143"/>
        <end position="165"/>
    </location>
</feature>
<feature type="transmembrane region" description="Helical" evidence="5">
    <location>
        <begin position="309"/>
        <end position="327"/>
    </location>
</feature>
<keyword evidence="5" id="KW-0472">Membrane</keyword>
<dbReference type="InterPro" id="IPR043136">
    <property type="entry name" value="B30.2/SPRY_sf"/>
</dbReference>
<name>A0ABN8QQV1_9CNID</name>
<sequence>SYLFAIQERKREELLLQTVQEKRYHKVHGRVTAKALMDYGDNPLLLAIKVAEELHSRADKNKLDKDDFIKLASRVEEFTLRFLDPLKYEEKERQDFFSNPETDFIVGTALRLKQKKFFDHPVIIDFLTEHWYGGYENRKLSSLWWLLLTVWCLFDIVLFPLIFLLTRVIGKVLYLHEFDDISLNVDSQIFDIYDCGPWIYKAFLVDVLVLVNSCLVLSSVFFIFWLVLLMTKTSERLSCFNSSTNSNFTSFTSQFFLFKNFKQLHLDRWNIFDLFIIIVFMCAILPLRILTWVESDSITNNRALVMAGYLYGFNTMLLTFRAFGSVLETYQGVGTIQIALTYIVRDGVVVVLHVLLITVAFASTITKVFVAEKSMVLSVNGALTCKKAALLTWWKMATHLTWSLLDLSEELTPLKSADYLSETLAHLLYAGYLVLALILLINMLIALLSNTYQRVQDNSRNEWVFQKAITVQTYRNYSPIPVPLNIVPALGEWIYGYCERKAGEGAQSFKPRKPQPKLDVTYLLDRYRLKYGDSFPPTNILEQVLDDVENTEGMVNQVLYKSFTKKQVSNKALLPVEGTVGYHTDDRKIFDSQNNPIGKKTTGSTAARRGDVIRCTVMFEQKLQVDGETRVPVIFSVNGSRIVPKDGKPSYIEYSMDRPLYPYLAFHYENSVLAKMCAREDIDFQGQELTSNIAEVESKLQTKLECVERNLETKLECVQSKIDALLEKLDALQHLERRF</sequence>
<evidence type="ECO:0000256" key="4">
    <source>
        <dbReference type="SAM" id="Coils"/>
    </source>
</evidence>
<evidence type="ECO:0000313" key="6">
    <source>
        <dbReference type="EMBL" id="CAH3167955.1"/>
    </source>
</evidence>
<keyword evidence="4" id="KW-0175">Coiled coil</keyword>
<reference evidence="6 7" key="1">
    <citation type="submission" date="2022-05" db="EMBL/GenBank/DDBJ databases">
        <authorList>
            <consortium name="Genoscope - CEA"/>
            <person name="William W."/>
        </authorList>
    </citation>
    <scope>NUCLEOTIDE SEQUENCE [LARGE SCALE GENOMIC DNA]</scope>
</reference>
<keyword evidence="5" id="KW-1133">Transmembrane helix</keyword>
<accession>A0ABN8QQV1</accession>
<keyword evidence="1" id="KW-0813">Transport</keyword>
<evidence type="ECO:0000256" key="1">
    <source>
        <dbReference type="ARBA" id="ARBA00022448"/>
    </source>
</evidence>
<feature type="transmembrane region" description="Helical" evidence="5">
    <location>
        <begin position="427"/>
        <end position="448"/>
    </location>
</feature>
<dbReference type="Proteomes" id="UP001159427">
    <property type="component" value="Unassembled WGS sequence"/>
</dbReference>
<dbReference type="EMBL" id="CALNXI010001405">
    <property type="protein sequence ID" value="CAH3167955.1"/>
    <property type="molecule type" value="Genomic_DNA"/>
</dbReference>
<comment type="caution">
    <text evidence="6">The sequence shown here is derived from an EMBL/GenBank/DDBJ whole genome shotgun (WGS) entry which is preliminary data.</text>
</comment>
<keyword evidence="5" id="KW-0812">Transmembrane</keyword>
<organism evidence="6 7">
    <name type="scientific">Porites evermanni</name>
    <dbReference type="NCBI Taxonomy" id="104178"/>
    <lineage>
        <taxon>Eukaryota</taxon>
        <taxon>Metazoa</taxon>
        <taxon>Cnidaria</taxon>
        <taxon>Anthozoa</taxon>
        <taxon>Hexacorallia</taxon>
        <taxon>Scleractinia</taxon>
        <taxon>Fungiina</taxon>
        <taxon>Poritidae</taxon>
        <taxon>Porites</taxon>
    </lineage>
</organism>
<proteinExistence type="predicted"/>
<evidence type="ECO:0008006" key="8">
    <source>
        <dbReference type="Google" id="ProtNLM"/>
    </source>
</evidence>
<evidence type="ECO:0000256" key="5">
    <source>
        <dbReference type="SAM" id="Phobius"/>
    </source>
</evidence>
<feature type="coiled-coil region" evidence="4">
    <location>
        <begin position="708"/>
        <end position="735"/>
    </location>
</feature>
<feature type="non-terminal residue" evidence="6">
    <location>
        <position position="739"/>
    </location>
</feature>
<evidence type="ECO:0000256" key="3">
    <source>
        <dbReference type="ARBA" id="ARBA00023303"/>
    </source>
</evidence>
<feature type="transmembrane region" description="Helical" evidence="5">
    <location>
        <begin position="269"/>
        <end position="289"/>
    </location>
</feature>
<feature type="non-terminal residue" evidence="6">
    <location>
        <position position="1"/>
    </location>
</feature>
<dbReference type="PANTHER" id="PTHR10117:SF54">
    <property type="entry name" value="TRANSIENT RECEPTOR POTENTIAL-GAMMA PROTEIN"/>
    <property type="match status" value="1"/>
</dbReference>
<keyword evidence="7" id="KW-1185">Reference proteome</keyword>
<protein>
    <recommendedName>
        <fullName evidence="8">Ion transport domain-containing protein</fullName>
    </recommendedName>
</protein>
<dbReference type="InterPro" id="IPR002153">
    <property type="entry name" value="TRPC_channel"/>
</dbReference>
<evidence type="ECO:0000256" key="2">
    <source>
        <dbReference type="ARBA" id="ARBA00023065"/>
    </source>
</evidence>
<gene>
    <name evidence="6" type="ORF">PEVE_00006325</name>
</gene>
<dbReference type="Gene3D" id="2.60.120.920">
    <property type="match status" value="1"/>
</dbReference>
<feature type="transmembrane region" description="Helical" evidence="5">
    <location>
        <begin position="207"/>
        <end position="228"/>
    </location>
</feature>
<feature type="transmembrane region" description="Helical" evidence="5">
    <location>
        <begin position="348"/>
        <end position="370"/>
    </location>
</feature>
<evidence type="ECO:0000313" key="7">
    <source>
        <dbReference type="Proteomes" id="UP001159427"/>
    </source>
</evidence>
<keyword evidence="3" id="KW-0407">Ion channel</keyword>
<keyword evidence="2" id="KW-0406">Ion transport</keyword>